<dbReference type="AlphaFoldDB" id="H5SRG9"/>
<dbReference type="SMART" id="SM00228">
    <property type="entry name" value="PDZ"/>
    <property type="match status" value="1"/>
</dbReference>
<dbReference type="GO" id="GO:0008236">
    <property type="term" value="F:serine-type peptidase activity"/>
    <property type="evidence" value="ECO:0007669"/>
    <property type="project" value="UniProtKB-KW"/>
</dbReference>
<dbReference type="CDD" id="cd06782">
    <property type="entry name" value="cpPDZ_CPP-like"/>
    <property type="match status" value="1"/>
</dbReference>
<evidence type="ECO:0000256" key="2">
    <source>
        <dbReference type="ARBA" id="ARBA00022670"/>
    </source>
</evidence>
<reference evidence="7" key="2">
    <citation type="journal article" date="2012" name="PLoS ONE">
        <title>A Deeply Branching Thermophilic Bacterium with an Ancient Acetyl-CoA Pathway Dominates a Subsurface Ecosystem.</title>
        <authorList>
            <person name="Takami H."/>
            <person name="Noguchi H."/>
            <person name="Takaki Y."/>
            <person name="Uchiyama I."/>
            <person name="Toyoda A."/>
            <person name="Nishi S."/>
            <person name="Chee G.-J."/>
            <person name="Arai W."/>
            <person name="Nunoura T."/>
            <person name="Itoh T."/>
            <person name="Hattori M."/>
            <person name="Takai K."/>
        </authorList>
    </citation>
    <scope>NUCLEOTIDE SEQUENCE</scope>
</reference>
<proteinExistence type="inferred from homology"/>
<dbReference type="FunFam" id="2.30.42.10:FF:000063">
    <property type="entry name" value="Peptidase, S41 family"/>
    <property type="match status" value="1"/>
</dbReference>
<dbReference type="InterPro" id="IPR004447">
    <property type="entry name" value="Peptidase_S41A"/>
</dbReference>
<sequence length="407" mass="44576">MTRRSFVLIAVLTVVVAVLWGLLAARGQQPTAATLFSPLFEAYQRIKSNFYRPENAPDARLLKGAVQGMVETLGDPYSRYLPAEDYRQFNEGFEKEVVEEFGGLGMQIEVRDGKLLVVAPLHDTPASRAGIEAGDWILEINGESTEGITQEQAVKKLRGPKGTSVTLKVRREDGSERTFEIVRDIITIKIVSHSVLANGQVGYIQVYTFNTMTRTDVEKALKDVLARGVKGLILDLRNNPGGLLNQAVDLASLFIDEGPVLKVQSRNGSEVYNSKGNRYPNLPLAVLVNRGTASASEIVAGAIRDHQMGVLFGKRTFGKGVIQTSFTLSDGSALLLTTAEYFTPNGHRVHETGLTPDVITERESETLQRAIQWVLSQAGKTCPCLPPPSDDRSARARPSPVLVWFTP</sequence>
<dbReference type="Gene3D" id="2.30.42.10">
    <property type="match status" value="1"/>
</dbReference>
<dbReference type="InterPro" id="IPR036034">
    <property type="entry name" value="PDZ_sf"/>
</dbReference>
<name>H5SRG9_ACEAU</name>
<dbReference type="SUPFAM" id="SSF52096">
    <property type="entry name" value="ClpP/crotonase"/>
    <property type="match status" value="1"/>
</dbReference>
<keyword evidence="4 5" id="KW-0720">Serine protease</keyword>
<dbReference type="GO" id="GO:0030288">
    <property type="term" value="C:outer membrane-bounded periplasmic space"/>
    <property type="evidence" value="ECO:0007669"/>
    <property type="project" value="TreeGrafter"/>
</dbReference>
<dbReference type="InterPro" id="IPR001478">
    <property type="entry name" value="PDZ"/>
</dbReference>
<dbReference type="GO" id="GO:0006508">
    <property type="term" value="P:proteolysis"/>
    <property type="evidence" value="ECO:0007669"/>
    <property type="project" value="UniProtKB-KW"/>
</dbReference>
<dbReference type="InterPro" id="IPR055210">
    <property type="entry name" value="CtpA/B_N"/>
</dbReference>
<dbReference type="InterPro" id="IPR005151">
    <property type="entry name" value="Tail-specific_protease"/>
</dbReference>
<evidence type="ECO:0000256" key="1">
    <source>
        <dbReference type="ARBA" id="ARBA00009179"/>
    </source>
</evidence>
<feature type="domain" description="PDZ" evidence="6">
    <location>
        <begin position="102"/>
        <end position="158"/>
    </location>
</feature>
<evidence type="ECO:0000256" key="4">
    <source>
        <dbReference type="ARBA" id="ARBA00022825"/>
    </source>
</evidence>
<dbReference type="Pfam" id="PF22694">
    <property type="entry name" value="CtpB_N-like"/>
    <property type="match status" value="1"/>
</dbReference>
<dbReference type="SMART" id="SM00245">
    <property type="entry name" value="TSPc"/>
    <property type="match status" value="1"/>
</dbReference>
<organism evidence="7">
    <name type="scientific">Acetithermum autotrophicum</name>
    <dbReference type="NCBI Taxonomy" id="1446466"/>
    <lineage>
        <taxon>Bacteria</taxon>
        <taxon>Candidatus Bipolaricaulota</taxon>
        <taxon>Candidatus Acetithermum</taxon>
    </lineage>
</organism>
<dbReference type="EMBL" id="AP011801">
    <property type="protein sequence ID" value="BAL58686.1"/>
    <property type="molecule type" value="Genomic_DNA"/>
</dbReference>
<dbReference type="Gene3D" id="3.30.750.44">
    <property type="match status" value="1"/>
</dbReference>
<dbReference type="PANTHER" id="PTHR32060">
    <property type="entry name" value="TAIL-SPECIFIC PROTEASE"/>
    <property type="match status" value="1"/>
</dbReference>
<dbReference type="Pfam" id="PF03572">
    <property type="entry name" value="Peptidase_S41"/>
    <property type="match status" value="1"/>
</dbReference>
<reference evidence="7" key="1">
    <citation type="journal article" date="2005" name="Environ. Microbiol.">
        <title>Genetic and functional properties of uncultivated thermophilic crenarchaeotes from a subsurface gold mine as revealed by analysis of genome fragments.</title>
        <authorList>
            <person name="Nunoura T."/>
            <person name="Hirayama H."/>
            <person name="Takami H."/>
            <person name="Oida H."/>
            <person name="Nishi S."/>
            <person name="Shimamura S."/>
            <person name="Suzuki Y."/>
            <person name="Inagaki F."/>
            <person name="Takai K."/>
            <person name="Nealson K.H."/>
            <person name="Horikoshi K."/>
        </authorList>
    </citation>
    <scope>NUCLEOTIDE SEQUENCE</scope>
</reference>
<dbReference type="GO" id="GO:0004175">
    <property type="term" value="F:endopeptidase activity"/>
    <property type="evidence" value="ECO:0007669"/>
    <property type="project" value="TreeGrafter"/>
</dbReference>
<gene>
    <name evidence="7" type="ORF">HGMM_OP2C234</name>
</gene>
<comment type="similarity">
    <text evidence="1 5">Belongs to the peptidase S41A family.</text>
</comment>
<dbReference type="Gene3D" id="3.90.226.10">
    <property type="entry name" value="2-enoyl-CoA Hydratase, Chain A, domain 1"/>
    <property type="match status" value="1"/>
</dbReference>
<dbReference type="NCBIfam" id="TIGR00225">
    <property type="entry name" value="prc"/>
    <property type="match status" value="1"/>
</dbReference>
<dbReference type="InterPro" id="IPR041489">
    <property type="entry name" value="PDZ_6"/>
</dbReference>
<keyword evidence="2 5" id="KW-0645">Protease</keyword>
<evidence type="ECO:0000313" key="7">
    <source>
        <dbReference type="EMBL" id="BAL58686.1"/>
    </source>
</evidence>
<protein>
    <submittedName>
        <fullName evidence="7">Carboxyl-terminal processing protease</fullName>
    </submittedName>
</protein>
<evidence type="ECO:0000256" key="3">
    <source>
        <dbReference type="ARBA" id="ARBA00022801"/>
    </source>
</evidence>
<keyword evidence="3 5" id="KW-0378">Hydrolase</keyword>
<dbReference type="PROSITE" id="PS50106">
    <property type="entry name" value="PDZ"/>
    <property type="match status" value="1"/>
</dbReference>
<dbReference type="PANTHER" id="PTHR32060:SF30">
    <property type="entry name" value="CARBOXY-TERMINAL PROCESSING PROTEASE CTPA"/>
    <property type="match status" value="1"/>
</dbReference>
<dbReference type="GO" id="GO:0007165">
    <property type="term" value="P:signal transduction"/>
    <property type="evidence" value="ECO:0007669"/>
    <property type="project" value="TreeGrafter"/>
</dbReference>
<dbReference type="InterPro" id="IPR029045">
    <property type="entry name" value="ClpP/crotonase-like_dom_sf"/>
</dbReference>
<dbReference type="CDD" id="cd07560">
    <property type="entry name" value="Peptidase_S41_CPP"/>
    <property type="match status" value="1"/>
</dbReference>
<accession>H5SRG9</accession>
<evidence type="ECO:0000259" key="6">
    <source>
        <dbReference type="PROSITE" id="PS50106"/>
    </source>
</evidence>
<evidence type="ECO:0000256" key="5">
    <source>
        <dbReference type="RuleBase" id="RU004404"/>
    </source>
</evidence>
<dbReference type="Pfam" id="PF17820">
    <property type="entry name" value="PDZ_6"/>
    <property type="match status" value="1"/>
</dbReference>
<dbReference type="SUPFAM" id="SSF50156">
    <property type="entry name" value="PDZ domain-like"/>
    <property type="match status" value="1"/>
</dbReference>